<evidence type="ECO:0000313" key="8">
    <source>
        <dbReference type="Proteomes" id="UP000215033"/>
    </source>
</evidence>
<evidence type="ECO:0000256" key="2">
    <source>
        <dbReference type="SAM" id="MobiDB-lite"/>
    </source>
</evidence>
<reference evidence="6 8" key="2">
    <citation type="submission" date="2017-06" db="EMBL/GenBank/DDBJ databases">
        <authorList>
            <consortium name="Pathogen Informatics"/>
        </authorList>
    </citation>
    <scope>NUCLEOTIDE SEQUENCE [LARGE SCALE GENOMIC DNA]</scope>
    <source>
        <strain evidence="6 8">NCTC12230</strain>
    </source>
</reference>
<dbReference type="InterPro" id="IPR012600">
    <property type="entry name" value="Propeptide_C25"/>
</dbReference>
<evidence type="ECO:0000259" key="4">
    <source>
        <dbReference type="Pfam" id="PF08126"/>
    </source>
</evidence>
<dbReference type="AlphaFoldDB" id="A0AB38DQB7"/>
<dbReference type="Gene3D" id="3.40.50.10390">
    <property type="entry name" value="Gingipain r, domain 1"/>
    <property type="match status" value="1"/>
</dbReference>
<dbReference type="SUPFAM" id="SSF52129">
    <property type="entry name" value="Caspase-like"/>
    <property type="match status" value="1"/>
</dbReference>
<sequence>MSEKKWLSFQSTSEVNEPPKIEVNKAVTSSAAPRARSLHDVEQHKAVTVRYTISGAWEGTVADFKRLEIPETTFIDVEGAPSVPKDGIFVALPMDAEDVQVRVVEKSTTAIDRELEIAPAPKQFIESEFKEVYKPDPSIYGSDEPYPGRDFDFLGLKTVAGVKVAHILVYLGQYRPVSKSMEVVQSIVLEVSYHTPHDTDSISGKKRSARKLGRKPRQMPETDLILGLDLLDDQADYSSIIEDFEGLDREFIEKLEAEAELPPDELDKASYLETTEDEVLITSAPVERSLTARRPTAFPRPKLKIAGLIAEYVIITTRALENAVEPLRRAKTGWPFYAKVALTEDIQKEFPHSGSDLKESIKAFITWATNNWWVPPRFVVLAGDTDVIPMHTYERGYLSDHYYTDVSDDLVPELALSRIPTSDPAVLKQVCRHLTGYANRRRGDWGGWQNRVMLCSHKDSVYRDNCDEIYDRIHHRYNTIKRYATDTSRQDVINTMNNGVVMALYRGHGDVTEWSSSNGLRCEDVEQLSNGCFPPFVLSVCCSNGAVDFNHLETITETFIRRRKAISVFASSRDSWTHPNNDFARYLLDAVISGKCATPAAIVRYAKTMMIRNHPNSVYHMDNMLMYNLFGELTAHVASNAEWLRGRWEFLYDKWKGTLKVDRIWNYRVETSPSGLQAPVWSISGQYVNRNHSYSFEGTLGGFSPAQPGVSSVRSDHKFEFRIKFSSSYYKRFVGYVDTCKLTRISGSGWEFSYPFGWTAQRKKRRKKKGKRKAA</sequence>
<dbReference type="InterPro" id="IPR001769">
    <property type="entry name" value="Gingipain"/>
</dbReference>
<dbReference type="RefSeq" id="WP_158087792.1">
    <property type="nucleotide sequence ID" value="NZ_LT906434.1"/>
</dbReference>
<dbReference type="Gene3D" id="3.40.50.1460">
    <property type="match status" value="1"/>
</dbReference>
<feature type="domain" description="Gingipain propeptide" evidence="4">
    <location>
        <begin position="64"/>
        <end position="199"/>
    </location>
</feature>
<protein>
    <submittedName>
        <fullName evidence="6">Gingipain R2</fullName>
        <ecNumber evidence="6">3.4.22.37</ecNumber>
    </submittedName>
</protein>
<dbReference type="GO" id="GO:0006508">
    <property type="term" value="P:proteolysis"/>
    <property type="evidence" value="ECO:0007669"/>
    <property type="project" value="InterPro"/>
</dbReference>
<feature type="region of interest" description="Disordered" evidence="2">
    <location>
        <begin position="199"/>
        <end position="218"/>
    </location>
</feature>
<evidence type="ECO:0000313" key="6">
    <source>
        <dbReference type="EMBL" id="SNU79182.1"/>
    </source>
</evidence>
<evidence type="ECO:0000313" key="7">
    <source>
        <dbReference type="Proteomes" id="UP000193466"/>
    </source>
</evidence>
<dbReference type="InterPro" id="IPR029030">
    <property type="entry name" value="Caspase-like_dom_sf"/>
</dbReference>
<dbReference type="GO" id="GO:0004197">
    <property type="term" value="F:cysteine-type endopeptidase activity"/>
    <property type="evidence" value="ECO:0007669"/>
    <property type="project" value="InterPro"/>
</dbReference>
<feature type="compositionally biased region" description="Basic residues" evidence="2">
    <location>
        <begin position="204"/>
        <end position="217"/>
    </location>
</feature>
<dbReference type="EC" id="3.4.22.37" evidence="6"/>
<gene>
    <name evidence="6" type="primary">rgpB</name>
    <name evidence="5" type="ORF">BWD10_05360</name>
    <name evidence="6" type="ORF">SAMEA4504057_00669</name>
</gene>
<evidence type="ECO:0000256" key="1">
    <source>
        <dbReference type="ARBA" id="ARBA00022729"/>
    </source>
</evidence>
<dbReference type="Gene3D" id="2.60.40.3800">
    <property type="match status" value="1"/>
</dbReference>
<keyword evidence="1" id="KW-0732">Signal</keyword>
<keyword evidence="6" id="KW-0378">Hydrolase</keyword>
<dbReference type="Pfam" id="PF08126">
    <property type="entry name" value="Propeptide_C25"/>
    <property type="match status" value="1"/>
</dbReference>
<keyword evidence="7" id="KW-1185">Reference proteome</keyword>
<feature type="domain" description="Gingipain" evidence="3">
    <location>
        <begin position="312"/>
        <end position="631"/>
    </location>
</feature>
<proteinExistence type="predicted"/>
<dbReference type="InterPro" id="IPR029031">
    <property type="entry name" value="Gingipain_N_sf"/>
</dbReference>
<organism evidence="6 8">
    <name type="scientific">Neisseria zoodegmatis</name>
    <dbReference type="NCBI Taxonomy" id="326523"/>
    <lineage>
        <taxon>Bacteria</taxon>
        <taxon>Pseudomonadati</taxon>
        <taxon>Pseudomonadota</taxon>
        <taxon>Betaproteobacteria</taxon>
        <taxon>Neisseriales</taxon>
        <taxon>Neisseriaceae</taxon>
        <taxon>Neisseria</taxon>
    </lineage>
</organism>
<dbReference type="KEGG" id="nzo:SAMEA4504057_0669"/>
<evidence type="ECO:0000259" key="3">
    <source>
        <dbReference type="Pfam" id="PF01364"/>
    </source>
</evidence>
<name>A0AB38DQB7_9NEIS</name>
<dbReference type="EMBL" id="MTBM01000005">
    <property type="protein sequence ID" value="OSI10479.1"/>
    <property type="molecule type" value="Genomic_DNA"/>
</dbReference>
<dbReference type="Proteomes" id="UP000193466">
    <property type="component" value="Unassembled WGS sequence"/>
</dbReference>
<dbReference type="Proteomes" id="UP000215033">
    <property type="component" value="Chromosome 1"/>
</dbReference>
<accession>A0AB38DQB7</accession>
<evidence type="ECO:0000313" key="5">
    <source>
        <dbReference type="EMBL" id="OSI10479.1"/>
    </source>
</evidence>
<dbReference type="EMBL" id="LT906434">
    <property type="protein sequence ID" value="SNU79182.1"/>
    <property type="molecule type" value="Genomic_DNA"/>
</dbReference>
<reference evidence="5 7" key="1">
    <citation type="submission" date="2017-01" db="EMBL/GenBank/DDBJ databases">
        <authorList>
            <person name="Wolfgang W.J."/>
            <person name="Cole J."/>
            <person name="Wroblewski D."/>
            <person name="Mcginnis J."/>
            <person name="Musser K.A."/>
        </authorList>
    </citation>
    <scope>NUCLEOTIDE SEQUENCE [LARGE SCALE GENOMIC DNA]</scope>
    <source>
        <strain evidence="5 7">DSM 21643</strain>
    </source>
</reference>
<dbReference type="InterPro" id="IPR038490">
    <property type="entry name" value="Gingipain_propep_sf"/>
</dbReference>
<dbReference type="Pfam" id="PF01364">
    <property type="entry name" value="Peptidase_C25"/>
    <property type="match status" value="1"/>
</dbReference>